<evidence type="ECO:0000313" key="2">
    <source>
        <dbReference type="EMBL" id="KAG7354405.1"/>
    </source>
</evidence>
<sequence length="359" mass="40932">MDGSSICRNLKSYSAKNWLYPSSFLVLLPRQPLFRMTKSPFHQVETDPVFLDPLTSILYTKSLPSNNILLPNNEMRCDNMSFHLLSLPIDVLQSMTEFFHLGDFPFVVSSCKKLKGIVDDESVYHKFAQQRYPEHLLDVQMYDQSWKFLLRDDNVRNTIAAKVCQASTTVTVAKRLRTIHFEFVADVKVECLVWDRLNQKVGFIGKKYTLLPLGQCRFIRVGDVLREESTTQKAMSNEGKNRLIDILTSAMERDSTLSAEARAARIDALTSTKFAVFDVDESFFNDELIAKYGFSHLASLEENLIRFFSEGAPVTKSCVSKELLGMEPSRSEIEEQEESLTDMIISLVFTGLFALNQNP</sequence>
<dbReference type="EMBL" id="JAGRRH010000016">
    <property type="protein sequence ID" value="KAG7354405.1"/>
    <property type="molecule type" value="Genomic_DNA"/>
</dbReference>
<accession>A0A9K3L422</accession>
<dbReference type="PROSITE" id="PS50181">
    <property type="entry name" value="FBOX"/>
    <property type="match status" value="1"/>
</dbReference>
<keyword evidence="3" id="KW-1185">Reference proteome</keyword>
<comment type="caution">
    <text evidence="2">The sequence shown here is derived from an EMBL/GenBank/DDBJ whole genome shotgun (WGS) entry which is preliminary data.</text>
</comment>
<dbReference type="AlphaFoldDB" id="A0A9K3L422"/>
<dbReference type="Proteomes" id="UP000693970">
    <property type="component" value="Unassembled WGS sequence"/>
</dbReference>
<dbReference type="InterPro" id="IPR001810">
    <property type="entry name" value="F-box_dom"/>
</dbReference>
<name>A0A9K3L422_9STRA</name>
<evidence type="ECO:0000313" key="3">
    <source>
        <dbReference type="Proteomes" id="UP000693970"/>
    </source>
</evidence>
<organism evidence="2 3">
    <name type="scientific">Nitzschia inconspicua</name>
    <dbReference type="NCBI Taxonomy" id="303405"/>
    <lineage>
        <taxon>Eukaryota</taxon>
        <taxon>Sar</taxon>
        <taxon>Stramenopiles</taxon>
        <taxon>Ochrophyta</taxon>
        <taxon>Bacillariophyta</taxon>
        <taxon>Bacillariophyceae</taxon>
        <taxon>Bacillariophycidae</taxon>
        <taxon>Bacillariales</taxon>
        <taxon>Bacillariaceae</taxon>
        <taxon>Nitzschia</taxon>
    </lineage>
</organism>
<gene>
    <name evidence="2" type="ORF">IV203_003761</name>
</gene>
<proteinExistence type="predicted"/>
<reference evidence="2" key="1">
    <citation type="journal article" date="2021" name="Sci. Rep.">
        <title>Diploid genomic architecture of Nitzschia inconspicua, an elite biomass production diatom.</title>
        <authorList>
            <person name="Oliver A."/>
            <person name="Podell S."/>
            <person name="Pinowska A."/>
            <person name="Traller J.C."/>
            <person name="Smith S.R."/>
            <person name="McClure R."/>
            <person name="Beliaev A."/>
            <person name="Bohutskyi P."/>
            <person name="Hill E.A."/>
            <person name="Rabines A."/>
            <person name="Zheng H."/>
            <person name="Allen L.Z."/>
            <person name="Kuo A."/>
            <person name="Grigoriev I.V."/>
            <person name="Allen A.E."/>
            <person name="Hazlebeck D."/>
            <person name="Allen E.E."/>
        </authorList>
    </citation>
    <scope>NUCLEOTIDE SEQUENCE</scope>
    <source>
        <strain evidence="2">Hildebrandi</strain>
    </source>
</reference>
<feature type="domain" description="F-box" evidence="1">
    <location>
        <begin position="81"/>
        <end position="127"/>
    </location>
</feature>
<evidence type="ECO:0000259" key="1">
    <source>
        <dbReference type="PROSITE" id="PS50181"/>
    </source>
</evidence>
<protein>
    <recommendedName>
        <fullName evidence="1">F-box domain-containing protein</fullName>
    </recommendedName>
</protein>
<reference evidence="2" key="2">
    <citation type="submission" date="2021-04" db="EMBL/GenBank/DDBJ databases">
        <authorList>
            <person name="Podell S."/>
        </authorList>
    </citation>
    <scope>NUCLEOTIDE SEQUENCE</scope>
    <source>
        <strain evidence="2">Hildebrandi</strain>
    </source>
</reference>